<gene>
    <name evidence="13 17" type="primary">yidC</name>
    <name evidence="17" type="ORF">F0Q34_05645</name>
</gene>
<feature type="domain" description="Membrane insertase YidC/Oxa/ALB C-terminal" evidence="15">
    <location>
        <begin position="369"/>
        <end position="566"/>
    </location>
</feature>
<evidence type="ECO:0000256" key="5">
    <source>
        <dbReference type="ARBA" id="ARBA00022475"/>
    </source>
</evidence>
<keyword evidence="4 13" id="KW-0813">Transport</keyword>
<evidence type="ECO:0000256" key="10">
    <source>
        <dbReference type="ARBA" id="ARBA00023186"/>
    </source>
</evidence>
<dbReference type="CDD" id="cd19961">
    <property type="entry name" value="EcYidC-like_peri"/>
    <property type="match status" value="1"/>
</dbReference>
<dbReference type="PANTHER" id="PTHR12428:SF65">
    <property type="entry name" value="CYTOCHROME C OXIDASE ASSEMBLY PROTEIN COX18, MITOCHONDRIAL"/>
    <property type="match status" value="1"/>
</dbReference>
<comment type="subunit">
    <text evidence="13">Interacts with the Sec translocase complex via SecD. Specifically interacts with transmembrane segments of nascent integral membrane proteins during membrane integration.</text>
</comment>
<dbReference type="PRINTS" id="PR01900">
    <property type="entry name" value="YIDCPROTEIN"/>
</dbReference>
<keyword evidence="10 13" id="KW-0143">Chaperone</keyword>
<evidence type="ECO:0000256" key="4">
    <source>
        <dbReference type="ARBA" id="ARBA00022448"/>
    </source>
</evidence>
<dbReference type="PANTHER" id="PTHR12428">
    <property type="entry name" value="OXA1"/>
    <property type="match status" value="1"/>
</dbReference>
<proteinExistence type="inferred from homology"/>
<evidence type="ECO:0000256" key="14">
    <source>
        <dbReference type="SAM" id="MobiDB-lite"/>
    </source>
</evidence>
<dbReference type="Pfam" id="PF02096">
    <property type="entry name" value="60KD_IMP"/>
    <property type="match status" value="1"/>
</dbReference>
<evidence type="ECO:0000256" key="2">
    <source>
        <dbReference type="ARBA" id="ARBA00010527"/>
    </source>
</evidence>
<dbReference type="InterPro" id="IPR019998">
    <property type="entry name" value="Membr_insert_YidC"/>
</dbReference>
<dbReference type="Gene3D" id="2.70.98.90">
    <property type="match status" value="1"/>
</dbReference>
<dbReference type="GO" id="GO:0015031">
    <property type="term" value="P:protein transport"/>
    <property type="evidence" value="ECO:0007669"/>
    <property type="project" value="UniProtKB-KW"/>
</dbReference>
<comment type="caution">
    <text evidence="13">Lacks conserved residue(s) required for the propagation of feature annotation.</text>
</comment>
<dbReference type="EMBL" id="VUKA01000001">
    <property type="protein sequence ID" value="KAA2215145.1"/>
    <property type="molecule type" value="Genomic_DNA"/>
</dbReference>
<feature type="transmembrane region" description="Helical" evidence="13">
    <location>
        <begin position="438"/>
        <end position="459"/>
    </location>
</feature>
<dbReference type="RefSeq" id="WP_149811097.1">
    <property type="nucleotide sequence ID" value="NZ_VUKA01000001.1"/>
</dbReference>
<dbReference type="InterPro" id="IPR028053">
    <property type="entry name" value="Membr_insert_YidC_N"/>
</dbReference>
<keyword evidence="8 13" id="KW-1133">Transmembrane helix</keyword>
<dbReference type="Pfam" id="PF14849">
    <property type="entry name" value="YidC_periplas"/>
    <property type="match status" value="1"/>
</dbReference>
<dbReference type="InterPro" id="IPR001708">
    <property type="entry name" value="YidC/ALB3/OXA1/COX18"/>
</dbReference>
<keyword evidence="6 13" id="KW-0812">Transmembrane</keyword>
<keyword evidence="7 13" id="KW-0653">Protein transport</keyword>
<evidence type="ECO:0000256" key="7">
    <source>
        <dbReference type="ARBA" id="ARBA00022927"/>
    </source>
</evidence>
<evidence type="ECO:0000256" key="12">
    <source>
        <dbReference type="ARBA" id="ARBA00033342"/>
    </source>
</evidence>
<accession>A0A5B2TMA6</accession>
<dbReference type="NCBIfam" id="NF002353">
    <property type="entry name" value="PRK01318.1-4"/>
    <property type="match status" value="1"/>
</dbReference>
<dbReference type="NCBIfam" id="TIGR03592">
    <property type="entry name" value="yidC_oxa1_cterm"/>
    <property type="match status" value="1"/>
</dbReference>
<dbReference type="InterPro" id="IPR028055">
    <property type="entry name" value="YidC/Oxa/ALB_C"/>
</dbReference>
<evidence type="ECO:0000313" key="17">
    <source>
        <dbReference type="EMBL" id="KAA2215145.1"/>
    </source>
</evidence>
<comment type="subcellular location">
    <subcellularLocation>
        <location evidence="1">Cell inner membrane</location>
        <topology evidence="1">Multi-pass membrane protein</topology>
    </subcellularLocation>
    <subcellularLocation>
        <location evidence="13">Cell membrane</location>
        <topology evidence="13">Multi-pass membrane protein</topology>
    </subcellularLocation>
</comment>
<comment type="caution">
    <text evidence="17">The sequence shown here is derived from an EMBL/GenBank/DDBJ whole genome shotgun (WGS) entry which is preliminary data.</text>
</comment>
<keyword evidence="18" id="KW-1185">Reference proteome</keyword>
<dbReference type="NCBIfam" id="TIGR03593">
    <property type="entry name" value="yidC_nterm"/>
    <property type="match status" value="1"/>
</dbReference>
<evidence type="ECO:0000256" key="6">
    <source>
        <dbReference type="ARBA" id="ARBA00022692"/>
    </source>
</evidence>
<protein>
    <recommendedName>
        <fullName evidence="3 13">Membrane protein insertase YidC</fullName>
    </recommendedName>
    <alternativeName>
        <fullName evidence="12 13">Foldase YidC</fullName>
    </alternativeName>
    <alternativeName>
        <fullName evidence="11 13">Membrane integrase YidC</fullName>
    </alternativeName>
    <alternativeName>
        <fullName evidence="13">Membrane protein YidC</fullName>
    </alternativeName>
</protein>
<dbReference type="PRINTS" id="PR00701">
    <property type="entry name" value="60KDINNERMP"/>
</dbReference>
<dbReference type="HAMAP" id="MF_01810">
    <property type="entry name" value="YidC_type1"/>
    <property type="match status" value="1"/>
</dbReference>
<dbReference type="OrthoDB" id="9780552at2"/>
<dbReference type="InterPro" id="IPR047196">
    <property type="entry name" value="YidC_ALB_C"/>
</dbReference>
<dbReference type="GO" id="GO:0005886">
    <property type="term" value="C:plasma membrane"/>
    <property type="evidence" value="ECO:0007669"/>
    <property type="project" value="UniProtKB-SubCell"/>
</dbReference>
<evidence type="ECO:0000259" key="16">
    <source>
        <dbReference type="Pfam" id="PF14849"/>
    </source>
</evidence>
<dbReference type="Proteomes" id="UP000322110">
    <property type="component" value="Unassembled WGS sequence"/>
</dbReference>
<dbReference type="AlphaFoldDB" id="A0A5B2TMA6"/>
<organism evidence="17 18">
    <name type="scientific">Teichococcus oryzae</name>
    <dbReference type="NCBI Taxonomy" id="1608942"/>
    <lineage>
        <taxon>Bacteria</taxon>
        <taxon>Pseudomonadati</taxon>
        <taxon>Pseudomonadota</taxon>
        <taxon>Alphaproteobacteria</taxon>
        <taxon>Acetobacterales</taxon>
        <taxon>Roseomonadaceae</taxon>
        <taxon>Roseomonas</taxon>
    </lineage>
</organism>
<evidence type="ECO:0000256" key="3">
    <source>
        <dbReference type="ARBA" id="ARBA00015325"/>
    </source>
</evidence>
<dbReference type="InterPro" id="IPR038221">
    <property type="entry name" value="YidC_periplasmic_sf"/>
</dbReference>
<dbReference type="GO" id="GO:0051205">
    <property type="term" value="P:protein insertion into membrane"/>
    <property type="evidence" value="ECO:0007669"/>
    <property type="project" value="TreeGrafter"/>
</dbReference>
<name>A0A5B2TMA6_9PROT</name>
<evidence type="ECO:0000256" key="9">
    <source>
        <dbReference type="ARBA" id="ARBA00023136"/>
    </source>
</evidence>
<feature type="region of interest" description="Disordered" evidence="14">
    <location>
        <begin position="40"/>
        <end position="76"/>
    </location>
</feature>
<keyword evidence="5 13" id="KW-1003">Cell membrane</keyword>
<evidence type="ECO:0000256" key="11">
    <source>
        <dbReference type="ARBA" id="ARBA00033245"/>
    </source>
</evidence>
<evidence type="ECO:0000256" key="13">
    <source>
        <dbReference type="HAMAP-Rule" id="MF_01810"/>
    </source>
</evidence>
<keyword evidence="9 13" id="KW-0472">Membrane</keyword>
<dbReference type="CDD" id="cd20070">
    <property type="entry name" value="5TM_YidC_Alb3"/>
    <property type="match status" value="1"/>
</dbReference>
<feature type="transmembrane region" description="Helical" evidence="13">
    <location>
        <begin position="527"/>
        <end position="552"/>
    </location>
</feature>
<evidence type="ECO:0000259" key="15">
    <source>
        <dbReference type="Pfam" id="PF02096"/>
    </source>
</evidence>
<evidence type="ECO:0000256" key="8">
    <source>
        <dbReference type="ARBA" id="ARBA00022989"/>
    </source>
</evidence>
<evidence type="ECO:0000256" key="1">
    <source>
        <dbReference type="ARBA" id="ARBA00004429"/>
    </source>
</evidence>
<comment type="function">
    <text evidence="13">Required for the insertion and/or proper folding and/or complex formation of integral membrane proteins into the membrane. Involved in integration of membrane proteins that insert both dependently and independently of the Sec translocase complex, as well as at least some lipoproteins. Aids folding of multispanning membrane proteins.</text>
</comment>
<reference evidence="17 18" key="1">
    <citation type="journal article" date="2015" name="Int. J. Syst. Evol. Microbiol.">
        <title>Roseomonas oryzae sp. nov., isolated from paddy rhizosphere soil.</title>
        <authorList>
            <person name="Ramaprasad E.V."/>
            <person name="Sasikala Ch."/>
            <person name="Ramana Ch.V."/>
        </authorList>
    </citation>
    <scope>NUCLEOTIDE SEQUENCE [LARGE SCALE GENOMIC DNA]</scope>
    <source>
        <strain evidence="17 18">KCTC 42542</strain>
    </source>
</reference>
<feature type="domain" description="Membrane insertase YidC N-terminal" evidence="16">
    <location>
        <begin position="72"/>
        <end position="357"/>
    </location>
</feature>
<feature type="transmembrane region" description="Helical" evidence="13">
    <location>
        <begin position="365"/>
        <end position="388"/>
    </location>
</feature>
<feature type="compositionally biased region" description="Low complexity" evidence="14">
    <location>
        <begin position="40"/>
        <end position="54"/>
    </location>
</feature>
<comment type="similarity">
    <text evidence="2 13">Belongs to the OXA1/ALB3/YidC family. Type 1 subfamily.</text>
</comment>
<dbReference type="GO" id="GO:0032977">
    <property type="term" value="F:membrane insertase activity"/>
    <property type="evidence" value="ECO:0007669"/>
    <property type="project" value="InterPro"/>
</dbReference>
<sequence>MDQKRLFAAIAISIGILLAFDLWKRETTPPVEPAPAAITQQAPSATAPALPSSPVMGGEATASAANRPPPQRLQIDSPRLSGSVLLRGARLDDLVLKDYRETTAPGSALVRMFAPREETQPYFAQWGWSAADGRTRVPDSETDWTATGGPLGPDRPVTLSWENGQGQTFQIVLSLDRNYMFLAEQRVINNGGEPVQLLPWTRIRREQTPQVAGYYILHEGFVGVLNGRLNEQTYKAAKDEGEGRGGLALAQDTNGGWAGFTDKYWLAAIAPVDAAQPMKSSWRHTQENGQDRWQVDFATPAAMAVAPGATSSHSMRVFAGAKEVHLLDAYQDNLGITDFDKAIDFGWFYFMTKPFFYALDFLFKMFGNFGVAILLFTVVLKALFFPLANKAYKSMARMKNLAPKMQEIRERYKGDPAKAQSEMMALYRTEKINPASGCLPILIQIPVFFALYKVLFVTIEMRHAPFFGWIRDLSAPDPTNLFTLFGLIPWDPPQMLHMPIWAIIMGVTMFVQQKLNPAPPDPIQAKIFTWMPVIFTFMLASFPAGLVIYWSWNNLLSIIQQWYIMRHERAARRQEKMVGKAAAKAKG</sequence>
<evidence type="ECO:0000313" key="18">
    <source>
        <dbReference type="Proteomes" id="UP000322110"/>
    </source>
</evidence>